<dbReference type="Pfam" id="PF12704">
    <property type="entry name" value="MacB_PCD"/>
    <property type="match status" value="1"/>
</dbReference>
<dbReference type="InterPro" id="IPR025857">
    <property type="entry name" value="MacB_PCD"/>
</dbReference>
<evidence type="ECO:0000259" key="10">
    <source>
        <dbReference type="Pfam" id="PF12704"/>
    </source>
</evidence>
<dbReference type="PANTHER" id="PTHR30572">
    <property type="entry name" value="MEMBRANE COMPONENT OF TRANSPORTER-RELATED"/>
    <property type="match status" value="1"/>
</dbReference>
<keyword evidence="12" id="KW-1185">Reference proteome</keyword>
<name>A0ABS9MJZ0_9FIRM</name>
<feature type="transmembrane region" description="Helical" evidence="8">
    <location>
        <begin position="706"/>
        <end position="729"/>
    </location>
</feature>
<dbReference type="RefSeq" id="WP_237966874.1">
    <property type="nucleotide sequence ID" value="NZ_JAKNHQ010000011.1"/>
</dbReference>
<evidence type="ECO:0000259" key="9">
    <source>
        <dbReference type="Pfam" id="PF02687"/>
    </source>
</evidence>
<protein>
    <submittedName>
        <fullName evidence="11">FtsX-like permease family protein</fullName>
    </submittedName>
</protein>
<organism evidence="11 12">
    <name type="scientific">Anaeromassilibacillus senegalensis</name>
    <dbReference type="NCBI Taxonomy" id="1673717"/>
    <lineage>
        <taxon>Bacteria</taxon>
        <taxon>Bacillati</taxon>
        <taxon>Bacillota</taxon>
        <taxon>Clostridia</taxon>
        <taxon>Eubacteriales</taxon>
        <taxon>Acutalibacteraceae</taxon>
        <taxon>Anaeromassilibacillus</taxon>
    </lineage>
</organism>
<feature type="transmembrane region" description="Helical" evidence="8">
    <location>
        <begin position="20"/>
        <end position="40"/>
    </location>
</feature>
<dbReference type="Pfam" id="PF02687">
    <property type="entry name" value="FtsX"/>
    <property type="match status" value="2"/>
</dbReference>
<sequence>MKRYLDLIPISAKRHRRQSLMTRLCIFLAVFLVTAIFGMADMELRSQRQQAIMDGGNWHIAFRDITEEQAARIAAWPEVKTSSWYGVVNYDCDEGYTLSGIETAICGADPAWMGMFPAVQVEEGSFDAEGSGVLLTENARARLEVQVDDFIQLYTPDGRVLDLQVTGFLTNTAMLDHEDAFGLVMNTQTFRSYFSGDTAQDADSVYYVQFSPLCRILQVVESIKTELHLTDAQVFPYGKLLGLMGQSDDPLMLRLYLTAAVLAVLVATAGILMIASSLNSNIAQRISFFGLLRCLGATRKQVARFVRLEALNWCKTAISLGLAAGTALVWVLCSLLVKLSPTYFAGMPAFGISGIGLTCGVVIGLVTVLLAARAPAKRAAKVSPLCAVSGNATPVSPVRRAANTRLFRVDTALGVRHATASKKNFFLMVSSFAFSIILFLAFNMAIDFMHQSITPLRPYSADLSIISADQTCSIPSELGQHLAEDPVVKRVYGRMFAYGIPATIDGQEGTVDLISYEINQFGWASGSLLEGSIDESLNGNGLLALYGNGTTRHTGSTVTADFGTGTQTLTVSGVLSDCPFQSEPGVEIFICSEETFRTLTGQDGYTILDLQLNADATDADVEAIRTQVGSGTTFSDDRRSNSEAIGAYYSFALFVYGFLSVIALIAVFNIVNSISMSVSARVRQYGAMRAIGMSSHQLMRMVAAEAATYSLFGILVGCAVGLLANWFLFRITVTANWGIPWYIPWAALGLIVLLVAFSAALAVRGPSQRIRRMSIVETIHAE</sequence>
<proteinExistence type="inferred from homology"/>
<dbReference type="CDD" id="cd00033">
    <property type="entry name" value="CCP"/>
    <property type="match status" value="1"/>
</dbReference>
<reference evidence="11 12" key="1">
    <citation type="submission" date="2022-01" db="EMBL/GenBank/DDBJ databases">
        <title>Collection of gut derived symbiotic bacterial strains cultured from healthy donors.</title>
        <authorList>
            <person name="Lin H."/>
            <person name="Kohout C."/>
            <person name="Waligurski E."/>
            <person name="Pamer E.G."/>
        </authorList>
    </citation>
    <scope>NUCLEOTIDE SEQUENCE [LARGE SCALE GENOMIC DNA]</scope>
    <source>
        <strain evidence="11 12">DFI.7.58</strain>
    </source>
</reference>
<keyword evidence="5 8" id="KW-0472">Membrane</keyword>
<dbReference type="InterPro" id="IPR000436">
    <property type="entry name" value="Sushi_SCR_CCP_dom"/>
</dbReference>
<keyword evidence="4 8" id="KW-1133">Transmembrane helix</keyword>
<dbReference type="PANTHER" id="PTHR30572:SF4">
    <property type="entry name" value="ABC TRANSPORTER PERMEASE YTRF"/>
    <property type="match status" value="1"/>
</dbReference>
<evidence type="ECO:0000256" key="2">
    <source>
        <dbReference type="ARBA" id="ARBA00022475"/>
    </source>
</evidence>
<accession>A0ABS9MJZ0</accession>
<keyword evidence="2" id="KW-1003">Cell membrane</keyword>
<evidence type="ECO:0000256" key="5">
    <source>
        <dbReference type="ARBA" id="ARBA00023136"/>
    </source>
</evidence>
<comment type="similarity">
    <text evidence="7">Belongs to the ABC-4 integral membrane protein family.</text>
</comment>
<keyword evidence="3 8" id="KW-0812">Transmembrane</keyword>
<dbReference type="SUPFAM" id="SSF57535">
    <property type="entry name" value="Complement control module/SCR domain"/>
    <property type="match status" value="1"/>
</dbReference>
<feature type="transmembrane region" description="Helical" evidence="8">
    <location>
        <begin position="317"/>
        <end position="337"/>
    </location>
</feature>
<dbReference type="InterPro" id="IPR035976">
    <property type="entry name" value="Sushi/SCR/CCP_sf"/>
</dbReference>
<comment type="caution">
    <text evidence="11">The sequence shown here is derived from an EMBL/GenBank/DDBJ whole genome shotgun (WGS) entry which is preliminary data.</text>
</comment>
<feature type="transmembrane region" description="Helical" evidence="8">
    <location>
        <begin position="741"/>
        <end position="763"/>
    </location>
</feature>
<evidence type="ECO:0000256" key="6">
    <source>
        <dbReference type="ARBA" id="ARBA00023157"/>
    </source>
</evidence>
<dbReference type="Proteomes" id="UP001298681">
    <property type="component" value="Unassembled WGS sequence"/>
</dbReference>
<feature type="transmembrane region" description="Helical" evidence="8">
    <location>
        <begin position="349"/>
        <end position="372"/>
    </location>
</feature>
<evidence type="ECO:0000313" key="12">
    <source>
        <dbReference type="Proteomes" id="UP001298681"/>
    </source>
</evidence>
<evidence type="ECO:0000256" key="8">
    <source>
        <dbReference type="SAM" id="Phobius"/>
    </source>
</evidence>
<feature type="domain" description="ABC3 transporter permease C-terminal" evidence="9">
    <location>
        <begin position="261"/>
        <end position="384"/>
    </location>
</feature>
<keyword evidence="6" id="KW-1015">Disulfide bond</keyword>
<dbReference type="EMBL" id="JAKNHQ010000011">
    <property type="protein sequence ID" value="MCG4611110.1"/>
    <property type="molecule type" value="Genomic_DNA"/>
</dbReference>
<feature type="domain" description="ABC3 transporter permease C-terminal" evidence="9">
    <location>
        <begin position="658"/>
        <end position="775"/>
    </location>
</feature>
<evidence type="ECO:0000256" key="7">
    <source>
        <dbReference type="ARBA" id="ARBA00038076"/>
    </source>
</evidence>
<evidence type="ECO:0000256" key="4">
    <source>
        <dbReference type="ARBA" id="ARBA00022989"/>
    </source>
</evidence>
<evidence type="ECO:0000256" key="3">
    <source>
        <dbReference type="ARBA" id="ARBA00022692"/>
    </source>
</evidence>
<gene>
    <name evidence="11" type="ORF">L0P57_09225</name>
</gene>
<evidence type="ECO:0000256" key="1">
    <source>
        <dbReference type="ARBA" id="ARBA00004651"/>
    </source>
</evidence>
<feature type="transmembrane region" description="Helical" evidence="8">
    <location>
        <begin position="648"/>
        <end position="671"/>
    </location>
</feature>
<feature type="domain" description="MacB-like periplasmic core" evidence="10">
    <location>
        <begin position="19"/>
        <end position="224"/>
    </location>
</feature>
<feature type="transmembrane region" description="Helical" evidence="8">
    <location>
        <begin position="425"/>
        <end position="446"/>
    </location>
</feature>
<feature type="transmembrane region" description="Helical" evidence="8">
    <location>
        <begin position="255"/>
        <end position="275"/>
    </location>
</feature>
<comment type="subcellular location">
    <subcellularLocation>
        <location evidence="1">Cell membrane</location>
        <topology evidence="1">Multi-pass membrane protein</topology>
    </subcellularLocation>
</comment>
<dbReference type="InterPro" id="IPR003838">
    <property type="entry name" value="ABC3_permease_C"/>
</dbReference>
<dbReference type="InterPro" id="IPR050250">
    <property type="entry name" value="Macrolide_Exporter_MacB"/>
</dbReference>
<evidence type="ECO:0000313" key="11">
    <source>
        <dbReference type="EMBL" id="MCG4611110.1"/>
    </source>
</evidence>